<reference evidence="1 2" key="1">
    <citation type="journal article" date="2018" name="Genome Announc.">
        <title>Draft Genome Sequence of "Candidatus Phycosocius bacilliformis," an Alphaproteobacterial Ectosymbiont of the Hydrocarbon-Producing Green Alga Botryococcus braunii.</title>
        <authorList>
            <person name="Tanabe Y."/>
            <person name="Yamaguchi H."/>
            <person name="Watanabe M.M."/>
        </authorList>
    </citation>
    <scope>NUCLEOTIDE SEQUENCE [LARGE SCALE GENOMIC DNA]</scope>
    <source>
        <strain evidence="1 2">BOTRYCO-2</strain>
    </source>
</reference>
<keyword evidence="2" id="KW-1185">Reference proteome</keyword>
<dbReference type="OrthoDB" id="118340at2"/>
<gene>
    <name evidence="1" type="ORF">PbB2_00333</name>
</gene>
<protein>
    <submittedName>
        <fullName evidence="1">Uncharacterized protein</fullName>
    </submittedName>
</protein>
<evidence type="ECO:0000313" key="2">
    <source>
        <dbReference type="Proteomes" id="UP000245086"/>
    </source>
</evidence>
<organism evidence="1 2">
    <name type="scientific">Candidatus Phycosocius bacilliformis</name>
    <dbReference type="NCBI Taxonomy" id="1445552"/>
    <lineage>
        <taxon>Bacteria</taxon>
        <taxon>Pseudomonadati</taxon>
        <taxon>Pseudomonadota</taxon>
        <taxon>Alphaproteobacteria</taxon>
        <taxon>Caulobacterales</taxon>
        <taxon>Caulobacterales incertae sedis</taxon>
        <taxon>Candidatus Phycosocius</taxon>
    </lineage>
</organism>
<name>A0A2P2E6I4_9PROT</name>
<dbReference type="EMBL" id="BFBR01000001">
    <property type="protein sequence ID" value="GBF56676.1"/>
    <property type="molecule type" value="Genomic_DNA"/>
</dbReference>
<proteinExistence type="predicted"/>
<sequence length="415" mass="45731">MGIIDRLRELWRQLPLPTRLKIGKQIRFLTEPLLAASIPKAGPCPPTTGRSVTILGCFSSPIGHGIAAKLLEAELRYQGVIVRRIDASAWIGAPIDPKLTIKSDQPAPDDVLIVVLNPDVAIHALKQLSPEVLRDRKIVGYWVWETEVVPLFWRLAGRFVHEIWTPSLFSAQALRRRFSVPVHVVPHPAAILPPPALTPERRARGRAAIGVSETAFVALQSFSLASSLTRKNAIGAISAFVAAFHDQPDARLVLRYLSADRFPDSLKRLREAARAAGPQIILRPGGNGIEELHDLYAACDVYISLHRTEGFGLNLAEIMLAGRPLIATKWSGNLDFMDSDCVALINANLVTLDDPDEIYTQRTARWAEPNLDEAIRWLRTLAHNRDLAQQMSAAAKLKANRVLGGKAADVLQGRH</sequence>
<comment type="caution">
    <text evidence="1">The sequence shown here is derived from an EMBL/GenBank/DDBJ whole genome shotgun (WGS) entry which is preliminary data.</text>
</comment>
<dbReference type="Pfam" id="PF13692">
    <property type="entry name" value="Glyco_trans_1_4"/>
    <property type="match status" value="1"/>
</dbReference>
<dbReference type="Proteomes" id="UP000245086">
    <property type="component" value="Unassembled WGS sequence"/>
</dbReference>
<evidence type="ECO:0000313" key="1">
    <source>
        <dbReference type="EMBL" id="GBF56676.1"/>
    </source>
</evidence>
<dbReference type="PANTHER" id="PTHR46656">
    <property type="entry name" value="PUTATIVE-RELATED"/>
    <property type="match status" value="1"/>
</dbReference>
<dbReference type="PANTHER" id="PTHR46656:SF3">
    <property type="entry name" value="PUTATIVE-RELATED"/>
    <property type="match status" value="1"/>
</dbReference>
<dbReference type="SUPFAM" id="SSF53756">
    <property type="entry name" value="UDP-Glycosyltransferase/glycogen phosphorylase"/>
    <property type="match status" value="1"/>
</dbReference>
<accession>A0A2P2E6I4</accession>
<dbReference type="Gene3D" id="3.40.50.2000">
    <property type="entry name" value="Glycogen Phosphorylase B"/>
    <property type="match status" value="1"/>
</dbReference>
<dbReference type="RefSeq" id="WP_108983539.1">
    <property type="nucleotide sequence ID" value="NZ_BFBR01000001.1"/>
</dbReference>
<dbReference type="AlphaFoldDB" id="A0A2P2E6I4"/>